<dbReference type="FunFam" id="1.10.10.140:FF:000001">
    <property type="entry name" value="Cytochrome c oxidase subunit 6B1"/>
    <property type="match status" value="1"/>
</dbReference>
<evidence type="ECO:0000256" key="5">
    <source>
        <dbReference type="ARBA" id="ARBA00042114"/>
    </source>
</evidence>
<dbReference type="InterPro" id="IPR048280">
    <property type="entry name" value="COX6B-like"/>
</dbReference>
<dbReference type="InterPro" id="IPR003213">
    <property type="entry name" value="Cyt_c_oxidase_su6B"/>
</dbReference>
<dbReference type="SUPFAM" id="SSF47694">
    <property type="entry name" value="Cytochrome c oxidase subunit h"/>
    <property type="match status" value="1"/>
</dbReference>
<keyword evidence="2" id="KW-0496">Mitochondrion</keyword>
<proteinExistence type="predicted"/>
<protein>
    <recommendedName>
        <fullName evidence="4">Cytochrome c oxidase subunit 6B1</fullName>
    </recommendedName>
    <alternativeName>
        <fullName evidence="5">Cytochrome c oxidase subunit VIb isoform 1</fullName>
    </alternativeName>
</protein>
<accession>A0A5K3F662</accession>
<sequence length="96" mass="11538">MMVDIDEFREQARKAKETGDYSFVKSAPYDPRFPNINQTRNCLQNYIDFHRCTRIYGDSYKPCNYFKFVYKDLCPAFMIEAWDEQVEAGTFPYKME</sequence>
<dbReference type="WBParaSite" id="MCU_005264-RA">
    <property type="protein sequence ID" value="MCU_005264-RA"/>
    <property type="gene ID" value="MCU_005264"/>
</dbReference>
<name>A0A5K3F662_MESCO</name>
<dbReference type="AlphaFoldDB" id="A0A5K3F662"/>
<dbReference type="GO" id="GO:0005739">
    <property type="term" value="C:mitochondrion"/>
    <property type="evidence" value="ECO:0007669"/>
    <property type="project" value="UniProtKB-SubCell"/>
</dbReference>
<dbReference type="CDD" id="cd00926">
    <property type="entry name" value="Cyt_c_Oxidase_VIb"/>
    <property type="match status" value="1"/>
</dbReference>
<evidence type="ECO:0000256" key="2">
    <source>
        <dbReference type="ARBA" id="ARBA00023128"/>
    </source>
</evidence>
<dbReference type="Gene3D" id="1.10.10.140">
    <property type="entry name" value="Cytochrome c oxidase, subunit VIb"/>
    <property type="match status" value="1"/>
</dbReference>
<evidence type="ECO:0000256" key="3">
    <source>
        <dbReference type="ARBA" id="ARBA00023157"/>
    </source>
</evidence>
<comment type="subcellular location">
    <subcellularLocation>
        <location evidence="1">Mitochondrion</location>
    </subcellularLocation>
</comment>
<evidence type="ECO:0000256" key="4">
    <source>
        <dbReference type="ARBA" id="ARBA00040060"/>
    </source>
</evidence>
<dbReference type="GO" id="GO:0045277">
    <property type="term" value="C:respiratory chain complex IV"/>
    <property type="evidence" value="ECO:0007669"/>
    <property type="project" value="InterPro"/>
</dbReference>
<dbReference type="Pfam" id="PF02297">
    <property type="entry name" value="COX6B"/>
    <property type="match status" value="1"/>
</dbReference>
<organism evidence="6">
    <name type="scientific">Mesocestoides corti</name>
    <name type="common">Flatworm</name>
    <dbReference type="NCBI Taxonomy" id="53468"/>
    <lineage>
        <taxon>Eukaryota</taxon>
        <taxon>Metazoa</taxon>
        <taxon>Spiralia</taxon>
        <taxon>Lophotrochozoa</taxon>
        <taxon>Platyhelminthes</taxon>
        <taxon>Cestoda</taxon>
        <taxon>Eucestoda</taxon>
        <taxon>Cyclophyllidea</taxon>
        <taxon>Mesocestoididae</taxon>
        <taxon>Mesocestoides</taxon>
    </lineage>
</organism>
<dbReference type="PANTHER" id="PTHR11387">
    <property type="entry name" value="CYTOCHROME C OXIDASE SUBUNIT 6B"/>
    <property type="match status" value="1"/>
</dbReference>
<reference evidence="6" key="1">
    <citation type="submission" date="2019-11" db="UniProtKB">
        <authorList>
            <consortium name="WormBaseParasite"/>
        </authorList>
    </citation>
    <scope>IDENTIFICATION</scope>
</reference>
<keyword evidence="3" id="KW-1015">Disulfide bond</keyword>
<dbReference type="InterPro" id="IPR036549">
    <property type="entry name" value="CX6/COA6-like_sf"/>
</dbReference>
<evidence type="ECO:0000313" key="6">
    <source>
        <dbReference type="WBParaSite" id="MCU_005264-RA"/>
    </source>
</evidence>
<evidence type="ECO:0000256" key="1">
    <source>
        <dbReference type="ARBA" id="ARBA00004173"/>
    </source>
</evidence>